<organism evidence="2 3">
    <name type="scientific">Dryococelus australis</name>
    <dbReference type="NCBI Taxonomy" id="614101"/>
    <lineage>
        <taxon>Eukaryota</taxon>
        <taxon>Metazoa</taxon>
        <taxon>Ecdysozoa</taxon>
        <taxon>Arthropoda</taxon>
        <taxon>Hexapoda</taxon>
        <taxon>Insecta</taxon>
        <taxon>Pterygota</taxon>
        <taxon>Neoptera</taxon>
        <taxon>Polyneoptera</taxon>
        <taxon>Phasmatodea</taxon>
        <taxon>Verophasmatodea</taxon>
        <taxon>Anareolatae</taxon>
        <taxon>Phasmatidae</taxon>
        <taxon>Eurycanthinae</taxon>
        <taxon>Dryococelus</taxon>
    </lineage>
</organism>
<feature type="region of interest" description="Disordered" evidence="1">
    <location>
        <begin position="157"/>
        <end position="176"/>
    </location>
</feature>
<evidence type="ECO:0000313" key="3">
    <source>
        <dbReference type="Proteomes" id="UP001159363"/>
    </source>
</evidence>
<keyword evidence="3" id="KW-1185">Reference proteome</keyword>
<reference evidence="2 3" key="1">
    <citation type="submission" date="2023-02" db="EMBL/GenBank/DDBJ databases">
        <title>LHISI_Scaffold_Assembly.</title>
        <authorList>
            <person name="Stuart O.P."/>
            <person name="Cleave R."/>
            <person name="Magrath M.J.L."/>
            <person name="Mikheyev A.S."/>
        </authorList>
    </citation>
    <scope>NUCLEOTIDE SEQUENCE [LARGE SCALE GENOMIC DNA]</scope>
    <source>
        <strain evidence="2">Daus_M_001</strain>
        <tissue evidence="2">Leg muscle</tissue>
    </source>
</reference>
<dbReference type="EMBL" id="JARBHB010000011">
    <property type="protein sequence ID" value="KAJ8872574.1"/>
    <property type="molecule type" value="Genomic_DNA"/>
</dbReference>
<gene>
    <name evidence="2" type="ORF">PR048_026180</name>
</gene>
<proteinExistence type="predicted"/>
<comment type="caution">
    <text evidence="2">The sequence shown here is derived from an EMBL/GenBank/DDBJ whole genome shotgun (WGS) entry which is preliminary data.</text>
</comment>
<name>A0ABQ9GKN7_9NEOP</name>
<sequence>MAADHGSRFRTTISAVRNDLNLDLQSSSELEWCNNFLCRSQIRSQIEFPITMVQPALCDSPPAIMSLFCPFLPLARLGQSGERLANQSWRGWTRENKGRGGKKNTRAMGEARPVLPEVPEFWYLYRIFYLVPELYGKYQDFTVPGTIIWCPLSGHTGVAHGSPRDKRRGQSTRVQRRTERLGVVGDRLQWLRYSTEALVRDATEGTKGLLPISPSNGRQRGKKRPRSLTRARKFLWRTVIPCLWQHCESHVLILVWKHVIYLVFVTAAATSVVHHVFSAPRGLALDTAPSSLTADKLCNAEVACCVSVTELQNVKLLPKAPSEVAQWKHTRLAFGFDSRFGHPDFSFPRLDSTVLCTFELQVFVHWLLPHRAVSVTPHLAVWHSLLVPLQICYWLRVVQVVSTKLLSNCRINFSVHVAGMKEWGGNGISPRIPADQRHCPALFQRVKIRGGGEIALEIESGSHRWEVGSLTTTPPRRTTQSKILRRPKWFQTPLLPENSEMGFCIFHRPLIHGQRRVVALMYEYVCALLCRTMPLVYGLFSRGSPVSPASAFRRCSIHNSLHLHRISRPRQWSYKEHACPLSGTRQSSSPHRHDSPYTVFYELVETTHRCSSFVSEYFNFRLVCHIRLKQEDYIAITLTFHRSRASSEHVLQRIHPSAENGMWIPPHRLPTVRYCAGFPGIPGLKELSRMDLERNAMYPCGVSRHPGVERIIPYGPRTERHVPRVSDFFDNRLNIAKHSVCNYHFRDYKYSHVYVKCGVSRYPGVERIIPHGPRTERHVPRVSDFFDNRLNIAKHSVCNYHFRDYKYSHVYVKCGVSRHPGVERIIPHGPRTERHVPRVSDFFDNRLNIAKHSVCNYHFRDYKYSHVYVKCGVSRYPGVERIIPHGPRTERHVPRVSDFFDNRLNIAKHSVCNYHFRDYKYSHGTTASRRITLRPTCLLELCSPINTEEGPRAHLGLGVVMLSLPTPATNVLVPQASSRHLCSEDGRRIEARTPSIAMRTLHHRVTEQTTLNCERSLNCTKRHLNPGIQLTLPVEWLERLPPTKAIWVRRSGGDIHIYTCKNPTWAKPFVGGFSWGYPLSLPHPSFQTPLLNECNSEVNVRTQERVRSLPHPVDLRHHHCHHLHHHLKSSLGQRILIGSCAAVRLSVFGPTRTSSEIFGSAQGVLGSCRLRIDERARRILLGARNERKGEVQLKSLLPGRAAGVVVARSDMGSARSGPPSPTEQCKSVSTRHEPAHALFGQDLPGVWREARLCFAGGRLRGTLRFGTLPRLQDAWWDEIAVHWKRPLNSPQHGDFVFWCCLLDAQWKTRRSEVNIGLEAFSRCAVNMSCRYEGLPSTSPNTEPRPAP</sequence>
<dbReference type="Proteomes" id="UP001159363">
    <property type="component" value="Chromosome 10"/>
</dbReference>
<protein>
    <submittedName>
        <fullName evidence="2">Uncharacterized protein</fullName>
    </submittedName>
</protein>
<evidence type="ECO:0000313" key="2">
    <source>
        <dbReference type="EMBL" id="KAJ8872574.1"/>
    </source>
</evidence>
<evidence type="ECO:0000256" key="1">
    <source>
        <dbReference type="SAM" id="MobiDB-lite"/>
    </source>
</evidence>
<accession>A0ABQ9GKN7</accession>